<accession>A0ABW3I7T2</accession>
<name>A0ABW3I7T2_9PAST</name>
<dbReference type="EMBL" id="JBHTJN010000008">
    <property type="protein sequence ID" value="MFD0965976.1"/>
    <property type="molecule type" value="Genomic_DNA"/>
</dbReference>
<organism evidence="1 2">
    <name type="scientific">Seminibacterium arietis</name>
    <dbReference type="NCBI Taxonomy" id="1173502"/>
    <lineage>
        <taxon>Bacteria</taxon>
        <taxon>Pseudomonadati</taxon>
        <taxon>Pseudomonadota</taxon>
        <taxon>Gammaproteobacteria</taxon>
        <taxon>Pasteurellales</taxon>
        <taxon>Pasteurellaceae</taxon>
        <taxon>Seminibacterium</taxon>
    </lineage>
</organism>
<dbReference type="Proteomes" id="UP001596996">
    <property type="component" value="Unassembled WGS sequence"/>
</dbReference>
<sequence>MTKKTQPPQDLKTILAEREQQARQQLNLTQHQAVFVARINTRGRYV</sequence>
<evidence type="ECO:0000313" key="2">
    <source>
        <dbReference type="Proteomes" id="UP001596996"/>
    </source>
</evidence>
<dbReference type="RefSeq" id="WP_380819526.1">
    <property type="nucleotide sequence ID" value="NZ_JBHTJN010000008.1"/>
</dbReference>
<evidence type="ECO:0000313" key="1">
    <source>
        <dbReference type="EMBL" id="MFD0965976.1"/>
    </source>
</evidence>
<gene>
    <name evidence="1" type="ORF">ACFQ02_03800</name>
</gene>
<dbReference type="NCBIfam" id="NF033153">
    <property type="entry name" value="phage_ICD_like"/>
    <property type="match status" value="1"/>
</dbReference>
<comment type="caution">
    <text evidence="1">The sequence shown here is derived from an EMBL/GenBank/DDBJ whole genome shotgun (WGS) entry which is preliminary data.</text>
</comment>
<reference evidence="2" key="1">
    <citation type="journal article" date="2019" name="Int. J. Syst. Evol. Microbiol.">
        <title>The Global Catalogue of Microorganisms (GCM) 10K type strain sequencing project: providing services to taxonomists for standard genome sequencing and annotation.</title>
        <authorList>
            <consortium name="The Broad Institute Genomics Platform"/>
            <consortium name="The Broad Institute Genome Sequencing Center for Infectious Disease"/>
            <person name="Wu L."/>
            <person name="Ma J."/>
        </authorList>
    </citation>
    <scope>NUCLEOTIDE SEQUENCE [LARGE SCALE GENOMIC DNA]</scope>
    <source>
        <strain evidence="2">CCUG 61707</strain>
    </source>
</reference>
<keyword evidence="2" id="KW-1185">Reference proteome</keyword>
<protein>
    <submittedName>
        <fullName evidence="1">Host cell division inhibitor Icd-like protein</fullName>
    </submittedName>
</protein>
<proteinExistence type="predicted"/>